<dbReference type="Proteomes" id="UP001303115">
    <property type="component" value="Unassembled WGS sequence"/>
</dbReference>
<dbReference type="EMBL" id="MU854366">
    <property type="protein sequence ID" value="KAK4040966.1"/>
    <property type="molecule type" value="Genomic_DNA"/>
</dbReference>
<gene>
    <name evidence="2" type="ORF">C8A01DRAFT_35022</name>
</gene>
<feature type="compositionally biased region" description="Polar residues" evidence="1">
    <location>
        <begin position="235"/>
        <end position="259"/>
    </location>
</feature>
<evidence type="ECO:0000313" key="2">
    <source>
        <dbReference type="EMBL" id="KAK4040966.1"/>
    </source>
</evidence>
<sequence length="384" mass="43062">MDDPDDCSWTWPFWKFGLKKDDLFGSLHDQYNTVASPILDPEAFHHDVYELSQQAGSADELHRLLHARKEQRLRELNESLESAAFEIIANPSLIGTEQWQHAVQLFRTKSLDSLVRYYASYLPSDHPWYKSASSSSGSEAGSSVGSLTDSHGSFFEDEELPIMDEPFEYPSYPKQLLPASPRSMTMCSDSSVASPIDDAHHEFDFEHSMPTRALSFSESEPDCCAMPGARCDCLSESQPTSTTAAHGVDNVNTTPSTKSAKGEATLPHPTSDTTDSETPTPKPEAQSASFFADTKPSPTHHRRHRSLSPSRPQPLSERDLDHVLTAHRDPRHPQRSRLNRRERECSPVVQRRRRSPVEAATRIQKPLAEAARSRPRSRKWAEGS</sequence>
<keyword evidence="3" id="KW-1185">Reference proteome</keyword>
<reference evidence="3" key="1">
    <citation type="journal article" date="2023" name="Mol. Phylogenet. Evol.">
        <title>Genome-scale phylogeny and comparative genomics of the fungal order Sordariales.</title>
        <authorList>
            <person name="Hensen N."/>
            <person name="Bonometti L."/>
            <person name="Westerberg I."/>
            <person name="Brannstrom I.O."/>
            <person name="Guillou S."/>
            <person name="Cros-Aarteil S."/>
            <person name="Calhoun S."/>
            <person name="Haridas S."/>
            <person name="Kuo A."/>
            <person name="Mondo S."/>
            <person name="Pangilinan J."/>
            <person name="Riley R."/>
            <person name="LaButti K."/>
            <person name="Andreopoulos B."/>
            <person name="Lipzen A."/>
            <person name="Chen C."/>
            <person name="Yan M."/>
            <person name="Daum C."/>
            <person name="Ng V."/>
            <person name="Clum A."/>
            <person name="Steindorff A."/>
            <person name="Ohm R.A."/>
            <person name="Martin F."/>
            <person name="Silar P."/>
            <person name="Natvig D.O."/>
            <person name="Lalanne C."/>
            <person name="Gautier V."/>
            <person name="Ament-Velasquez S.L."/>
            <person name="Kruys A."/>
            <person name="Hutchinson M.I."/>
            <person name="Powell A.J."/>
            <person name="Barry K."/>
            <person name="Miller A.N."/>
            <person name="Grigoriev I.V."/>
            <person name="Debuchy R."/>
            <person name="Gladieux P."/>
            <person name="Hiltunen Thoren M."/>
            <person name="Johannesson H."/>
        </authorList>
    </citation>
    <scope>NUCLEOTIDE SEQUENCE [LARGE SCALE GENOMIC DNA]</scope>
    <source>
        <strain evidence="3">CBS 284.82</strain>
    </source>
</reference>
<feature type="compositionally biased region" description="Basic and acidic residues" evidence="1">
    <location>
        <begin position="316"/>
        <end position="332"/>
    </location>
</feature>
<comment type="caution">
    <text evidence="2">The sequence shown here is derived from an EMBL/GenBank/DDBJ whole genome shotgun (WGS) entry which is preliminary data.</text>
</comment>
<evidence type="ECO:0000313" key="3">
    <source>
        <dbReference type="Proteomes" id="UP001303115"/>
    </source>
</evidence>
<proteinExistence type="predicted"/>
<accession>A0AAN6PL90</accession>
<feature type="compositionally biased region" description="Low complexity" evidence="1">
    <location>
        <begin position="267"/>
        <end position="279"/>
    </location>
</feature>
<feature type="region of interest" description="Disordered" evidence="1">
    <location>
        <begin position="235"/>
        <end position="384"/>
    </location>
</feature>
<evidence type="ECO:0000256" key="1">
    <source>
        <dbReference type="SAM" id="MobiDB-lite"/>
    </source>
</evidence>
<name>A0AAN6PL90_9PEZI</name>
<organism evidence="2 3">
    <name type="scientific">Parachaetomium inaequale</name>
    <dbReference type="NCBI Taxonomy" id="2588326"/>
    <lineage>
        <taxon>Eukaryota</taxon>
        <taxon>Fungi</taxon>
        <taxon>Dikarya</taxon>
        <taxon>Ascomycota</taxon>
        <taxon>Pezizomycotina</taxon>
        <taxon>Sordariomycetes</taxon>
        <taxon>Sordariomycetidae</taxon>
        <taxon>Sordariales</taxon>
        <taxon>Chaetomiaceae</taxon>
        <taxon>Parachaetomium</taxon>
    </lineage>
</organism>
<dbReference type="AlphaFoldDB" id="A0AAN6PL90"/>
<protein>
    <submittedName>
        <fullName evidence="2">Uncharacterized protein</fullName>
    </submittedName>
</protein>